<feature type="domain" description="UspA" evidence="2">
    <location>
        <begin position="8"/>
        <end position="77"/>
    </location>
</feature>
<evidence type="ECO:0000256" key="1">
    <source>
        <dbReference type="ARBA" id="ARBA00008791"/>
    </source>
</evidence>
<dbReference type="SUPFAM" id="SSF52402">
    <property type="entry name" value="Adenine nucleotide alpha hydrolases-like"/>
    <property type="match status" value="1"/>
</dbReference>
<keyword evidence="4" id="KW-1185">Reference proteome</keyword>
<dbReference type="OrthoDB" id="9792500at2"/>
<protein>
    <submittedName>
        <fullName evidence="3">Universal stress protein family protein</fullName>
    </submittedName>
</protein>
<evidence type="ECO:0000259" key="2">
    <source>
        <dbReference type="Pfam" id="PF00582"/>
    </source>
</evidence>
<dbReference type="InterPro" id="IPR014729">
    <property type="entry name" value="Rossmann-like_a/b/a_fold"/>
</dbReference>
<dbReference type="Proteomes" id="UP000225972">
    <property type="component" value="Unassembled WGS sequence"/>
</dbReference>
<comment type="similarity">
    <text evidence="1">Belongs to the universal stress protein A family.</text>
</comment>
<dbReference type="EMBL" id="FXXP01000002">
    <property type="protein sequence ID" value="SMX29174.1"/>
    <property type="molecule type" value="Genomic_DNA"/>
</dbReference>
<organism evidence="3 4">
    <name type="scientific">Pelagimonas phthalicica</name>
    <dbReference type="NCBI Taxonomy" id="1037362"/>
    <lineage>
        <taxon>Bacteria</taxon>
        <taxon>Pseudomonadati</taxon>
        <taxon>Pseudomonadota</taxon>
        <taxon>Alphaproteobacteria</taxon>
        <taxon>Rhodobacterales</taxon>
        <taxon>Roseobacteraceae</taxon>
        <taxon>Pelagimonas</taxon>
    </lineage>
</organism>
<dbReference type="InterPro" id="IPR006015">
    <property type="entry name" value="Universal_stress_UspA"/>
</dbReference>
<reference evidence="4" key="1">
    <citation type="submission" date="2017-05" db="EMBL/GenBank/DDBJ databases">
        <authorList>
            <person name="Rodrigo-Torres L."/>
            <person name="Arahal R. D."/>
            <person name="Lucena T."/>
        </authorList>
    </citation>
    <scope>NUCLEOTIDE SEQUENCE [LARGE SCALE GENOMIC DNA]</scope>
    <source>
        <strain evidence="4">CECT 8649</strain>
    </source>
</reference>
<dbReference type="Pfam" id="PF00582">
    <property type="entry name" value="Usp"/>
    <property type="match status" value="1"/>
</dbReference>
<proteinExistence type="inferred from homology"/>
<name>A0A238JG51_9RHOB</name>
<dbReference type="CDD" id="cd00293">
    <property type="entry name" value="USP-like"/>
    <property type="match status" value="1"/>
</dbReference>
<sequence>MVAEIKKALDEALAGRDEIERVTLAGKPGVVIVNYADEIGADLIISGASRPGSDGYALGATSSRLARRAPCSVLVIR</sequence>
<gene>
    <name evidence="3" type="ORF">TRP8649_03307</name>
</gene>
<dbReference type="AlphaFoldDB" id="A0A238JG51"/>
<accession>A0A238JG51</accession>
<evidence type="ECO:0000313" key="4">
    <source>
        <dbReference type="Proteomes" id="UP000225972"/>
    </source>
</evidence>
<dbReference type="InterPro" id="IPR006016">
    <property type="entry name" value="UspA"/>
</dbReference>
<dbReference type="Gene3D" id="3.40.50.620">
    <property type="entry name" value="HUPs"/>
    <property type="match status" value="1"/>
</dbReference>
<dbReference type="PRINTS" id="PR01438">
    <property type="entry name" value="UNVRSLSTRESS"/>
</dbReference>
<dbReference type="RefSeq" id="WP_099247029.1">
    <property type="nucleotide sequence ID" value="NZ_FXXP01000002.1"/>
</dbReference>
<evidence type="ECO:0000313" key="3">
    <source>
        <dbReference type="EMBL" id="SMX29174.1"/>
    </source>
</evidence>